<dbReference type="GO" id="GO:0030288">
    <property type="term" value="C:outer membrane-bounded periplasmic space"/>
    <property type="evidence" value="ECO:0007669"/>
    <property type="project" value="TreeGrafter"/>
</dbReference>
<dbReference type="Pfam" id="PF03572">
    <property type="entry name" value="Peptidase_S41"/>
    <property type="match status" value="1"/>
</dbReference>
<evidence type="ECO:0000256" key="1">
    <source>
        <dbReference type="ARBA" id="ARBA00009179"/>
    </source>
</evidence>
<dbReference type="Gene3D" id="2.30.42.10">
    <property type="match status" value="1"/>
</dbReference>
<evidence type="ECO:0000256" key="4">
    <source>
        <dbReference type="ARBA" id="ARBA00022825"/>
    </source>
</evidence>
<dbReference type="EMBL" id="QWET01000009">
    <property type="protein sequence ID" value="RIH64620.1"/>
    <property type="molecule type" value="Genomic_DNA"/>
</dbReference>
<proteinExistence type="inferred from homology"/>
<dbReference type="GO" id="GO:0004175">
    <property type="term" value="F:endopeptidase activity"/>
    <property type="evidence" value="ECO:0007669"/>
    <property type="project" value="TreeGrafter"/>
</dbReference>
<dbReference type="FunFam" id="2.30.42.10:FF:000063">
    <property type="entry name" value="Peptidase, S41 family"/>
    <property type="match status" value="1"/>
</dbReference>
<dbReference type="GO" id="GO:0007165">
    <property type="term" value="P:signal transduction"/>
    <property type="evidence" value="ECO:0007669"/>
    <property type="project" value="TreeGrafter"/>
</dbReference>
<dbReference type="CDD" id="cd06782">
    <property type="entry name" value="cpPDZ_CPP-like"/>
    <property type="match status" value="1"/>
</dbReference>
<dbReference type="Proteomes" id="UP000266441">
    <property type="component" value="Unassembled WGS sequence"/>
</dbReference>
<dbReference type="Gene3D" id="3.30.750.44">
    <property type="match status" value="1"/>
</dbReference>
<dbReference type="Pfam" id="PF17820">
    <property type="entry name" value="PDZ_6"/>
    <property type="match status" value="1"/>
</dbReference>
<dbReference type="InterPro" id="IPR005151">
    <property type="entry name" value="Tail-specific_protease"/>
</dbReference>
<keyword evidence="9" id="KW-1185">Reference proteome</keyword>
<keyword evidence="6" id="KW-0472">Membrane</keyword>
<dbReference type="InterPro" id="IPR001478">
    <property type="entry name" value="PDZ"/>
</dbReference>
<dbReference type="SUPFAM" id="SSF50156">
    <property type="entry name" value="PDZ domain-like"/>
    <property type="match status" value="1"/>
</dbReference>
<dbReference type="NCBIfam" id="TIGR00225">
    <property type="entry name" value="prc"/>
    <property type="match status" value="1"/>
</dbReference>
<evidence type="ECO:0000256" key="6">
    <source>
        <dbReference type="SAM" id="Phobius"/>
    </source>
</evidence>
<dbReference type="GO" id="GO:0008236">
    <property type="term" value="F:serine-type peptidase activity"/>
    <property type="evidence" value="ECO:0007669"/>
    <property type="project" value="UniProtKB-KW"/>
</dbReference>
<accession>A0A399D2L2</accession>
<evidence type="ECO:0000313" key="9">
    <source>
        <dbReference type="Proteomes" id="UP000266441"/>
    </source>
</evidence>
<feature type="domain" description="PDZ" evidence="7">
    <location>
        <begin position="97"/>
        <end position="156"/>
    </location>
</feature>
<dbReference type="PANTHER" id="PTHR32060:SF30">
    <property type="entry name" value="CARBOXY-TERMINAL PROCESSING PROTEASE CTPA"/>
    <property type="match status" value="1"/>
</dbReference>
<dbReference type="SMART" id="SM00245">
    <property type="entry name" value="TSPc"/>
    <property type="match status" value="1"/>
</dbReference>
<dbReference type="SMART" id="SM00228">
    <property type="entry name" value="PDZ"/>
    <property type="match status" value="1"/>
</dbReference>
<name>A0A399D2L2_9BACT</name>
<comment type="similarity">
    <text evidence="1 5">Belongs to the peptidase S41A family.</text>
</comment>
<feature type="transmembrane region" description="Helical" evidence="6">
    <location>
        <begin position="12"/>
        <end position="28"/>
    </location>
</feature>
<dbReference type="SUPFAM" id="SSF52096">
    <property type="entry name" value="ClpP/crotonase"/>
    <property type="match status" value="1"/>
</dbReference>
<organism evidence="8 9">
    <name type="scientific">Mariniphaga sediminis</name>
    <dbReference type="NCBI Taxonomy" id="1628158"/>
    <lineage>
        <taxon>Bacteria</taxon>
        <taxon>Pseudomonadati</taxon>
        <taxon>Bacteroidota</taxon>
        <taxon>Bacteroidia</taxon>
        <taxon>Marinilabiliales</taxon>
        <taxon>Prolixibacteraceae</taxon>
        <taxon>Mariniphaga</taxon>
    </lineage>
</organism>
<reference evidence="8 9" key="1">
    <citation type="journal article" date="2015" name="Int. J. Syst. Evol. Microbiol.">
        <title>Mariniphaga sediminis sp. nov., isolated from coastal sediment.</title>
        <authorList>
            <person name="Wang F.Q."/>
            <person name="Shen Q.Y."/>
            <person name="Chen G.J."/>
            <person name="Du Z.J."/>
        </authorList>
    </citation>
    <scope>NUCLEOTIDE SEQUENCE [LARGE SCALE GENOMIC DNA]</scope>
    <source>
        <strain evidence="8 9">SY21</strain>
    </source>
</reference>
<evidence type="ECO:0000313" key="8">
    <source>
        <dbReference type="EMBL" id="RIH64620.1"/>
    </source>
</evidence>
<gene>
    <name evidence="8" type="ORF">D1164_13325</name>
</gene>
<dbReference type="InterPro" id="IPR036034">
    <property type="entry name" value="PDZ_sf"/>
</dbReference>
<sequence length="563" mass="63541">MRRKNMNWKKIWIGALIVIVAGIGFYSFNRDERNFEIAKNLEIYYSLFRELNMFYVDEVNPNKLVKTSIDEMLQSLDPYTNFISEDQMEDFRFMTTGEYAGIGALIGNHDGKVVISEPYEGFPAQKFGLRAGDIILEVEGKVTENMTTEDVSNLLKGPAKKPVKIKLQRPGERKPFEVDVIREKISIDAVPYFGMLDKNTAYIRLSNFTVNCSEDVKKAFLDLKKNDPESLILDLRSNPGGLLQEAVKIVNFFVPQGSEIVSTKGKVKQWDKTYTATSVPLDTTIRIAILTNRGSASASEIVAGAIQDLDRGLVVGARTFGKGLVQTTRDLSYNAKLKVTTAKYYIPSGRCIQALDYTHRNEDGSVGYVPDSLISEFTTKKGRKVYDGGGIVPDVVLDSEQLSNLSIALLSEFKVFDFATNFTNETKSIAAPEEFEVTEETYNKFAAFVKEDDFEYESESKHMLEDLIEVAKDEKYYSLAQKEFETLQARLEPQLDKDLVGFKDEIKSLLRHEIVSRYYYQKGAIRSSLGDDTVIQRAIDELGSPMGYTGYFEPGIIITMKRP</sequence>
<keyword evidence="4 5" id="KW-0720">Serine protease</keyword>
<dbReference type="PROSITE" id="PS50106">
    <property type="entry name" value="PDZ"/>
    <property type="match status" value="1"/>
</dbReference>
<comment type="caution">
    <text evidence="8">The sequence shown here is derived from an EMBL/GenBank/DDBJ whole genome shotgun (WGS) entry which is preliminary data.</text>
</comment>
<dbReference type="OrthoDB" id="9812068at2"/>
<keyword evidence="6" id="KW-1133">Transmembrane helix</keyword>
<dbReference type="CDD" id="cd07560">
    <property type="entry name" value="Peptidase_S41_CPP"/>
    <property type="match status" value="1"/>
</dbReference>
<dbReference type="InterPro" id="IPR029045">
    <property type="entry name" value="ClpP/crotonase-like_dom_sf"/>
</dbReference>
<protein>
    <submittedName>
        <fullName evidence="8">S41 family peptidase</fullName>
    </submittedName>
</protein>
<evidence type="ECO:0000256" key="5">
    <source>
        <dbReference type="RuleBase" id="RU004404"/>
    </source>
</evidence>
<keyword evidence="3 5" id="KW-0378">Hydrolase</keyword>
<evidence type="ECO:0000256" key="3">
    <source>
        <dbReference type="ARBA" id="ARBA00022801"/>
    </source>
</evidence>
<evidence type="ECO:0000256" key="2">
    <source>
        <dbReference type="ARBA" id="ARBA00022670"/>
    </source>
</evidence>
<dbReference type="PANTHER" id="PTHR32060">
    <property type="entry name" value="TAIL-SPECIFIC PROTEASE"/>
    <property type="match status" value="1"/>
</dbReference>
<keyword evidence="2 5" id="KW-0645">Protease</keyword>
<dbReference type="InterPro" id="IPR004447">
    <property type="entry name" value="Peptidase_S41A"/>
</dbReference>
<dbReference type="InterPro" id="IPR041489">
    <property type="entry name" value="PDZ_6"/>
</dbReference>
<keyword evidence="6" id="KW-0812">Transmembrane</keyword>
<dbReference type="GO" id="GO:0006508">
    <property type="term" value="P:proteolysis"/>
    <property type="evidence" value="ECO:0007669"/>
    <property type="project" value="UniProtKB-KW"/>
</dbReference>
<evidence type="ECO:0000259" key="7">
    <source>
        <dbReference type="PROSITE" id="PS50106"/>
    </source>
</evidence>
<dbReference type="Gene3D" id="3.90.226.10">
    <property type="entry name" value="2-enoyl-CoA Hydratase, Chain A, domain 1"/>
    <property type="match status" value="1"/>
</dbReference>
<dbReference type="AlphaFoldDB" id="A0A399D2L2"/>